<organism evidence="7 8">
    <name type="scientific">Reticulomyxa filosa</name>
    <dbReference type="NCBI Taxonomy" id="46433"/>
    <lineage>
        <taxon>Eukaryota</taxon>
        <taxon>Sar</taxon>
        <taxon>Rhizaria</taxon>
        <taxon>Retaria</taxon>
        <taxon>Foraminifera</taxon>
        <taxon>Monothalamids</taxon>
        <taxon>Reticulomyxidae</taxon>
        <taxon>Reticulomyxa</taxon>
    </lineage>
</organism>
<keyword evidence="3" id="KW-0862">Zinc</keyword>
<feature type="region of interest" description="Disordered" evidence="5">
    <location>
        <begin position="282"/>
        <end position="320"/>
    </location>
</feature>
<evidence type="ECO:0000256" key="2">
    <source>
        <dbReference type="ARBA" id="ARBA00022771"/>
    </source>
</evidence>
<feature type="domain" description="USP" evidence="6">
    <location>
        <begin position="323"/>
        <end position="431"/>
    </location>
</feature>
<dbReference type="InterPro" id="IPR018200">
    <property type="entry name" value="USP_CS"/>
</dbReference>
<dbReference type="InterPro" id="IPR013083">
    <property type="entry name" value="Znf_RING/FYVE/PHD"/>
</dbReference>
<dbReference type="PANTHER" id="PTHR21646">
    <property type="entry name" value="UBIQUITIN CARBOXYL-TERMINAL HYDROLASE"/>
    <property type="match status" value="1"/>
</dbReference>
<name>X6P6J2_RETFI</name>
<keyword evidence="8" id="KW-1185">Reference proteome</keyword>
<dbReference type="Gene3D" id="3.30.40.10">
    <property type="entry name" value="Zinc/RING finger domain, C3HC4 (zinc finger)"/>
    <property type="match status" value="1"/>
</dbReference>
<sequence>MLQPAVNNLDENKDPKVVKCYDKGWIQWCKLELLEIDICFECKQVVKDAMRLTCEQRKRGEVLIIGKECLIKYMKENNGKYPSNKAHIDCNYKCVKSELVQERINQFKVKCPRQYQQLQARLNEKSTMTDSNPGCQYKGKIEDIQEHLEKSCPLSPIDCPFRQYGCKDIILRCNTKRHLDEMTKHHLNLVQNKFSAYEKKIEELKTRHQEEIKLLQVLFLFVCVLVEDGMMKFVFQLKIKSETKKKELEIELKILKMKGDINGMIHFVLFFFKKNRKLESEKSRSQQLEQKTKEYETLPKQKQGPKEKEQTEETKETEKKIPKGLKNLGNACYINASLQCLINTPLLQQLTLNEQSIKLKSNKMFIQFQQLMEGYWQINTNSREYVVAPSGVKSALGQLIPKFQTFDQQDTLECLLLLLSFDNEYYICNIL</sequence>
<comment type="caution">
    <text evidence="7">The sequence shown here is derived from an EMBL/GenBank/DDBJ whole genome shotgun (WGS) entry which is preliminary data.</text>
</comment>
<reference evidence="7 8" key="1">
    <citation type="journal article" date="2013" name="Curr. Biol.">
        <title>The Genome of the Foraminiferan Reticulomyxa filosa.</title>
        <authorList>
            <person name="Glockner G."/>
            <person name="Hulsmann N."/>
            <person name="Schleicher M."/>
            <person name="Noegel A.A."/>
            <person name="Eichinger L."/>
            <person name="Gallinger C."/>
            <person name="Pawlowski J."/>
            <person name="Sierra R."/>
            <person name="Euteneuer U."/>
            <person name="Pillet L."/>
            <person name="Moustafa A."/>
            <person name="Platzer M."/>
            <person name="Groth M."/>
            <person name="Szafranski K."/>
            <person name="Schliwa M."/>
        </authorList>
    </citation>
    <scope>NUCLEOTIDE SEQUENCE [LARGE SCALE GENOMIC DNA]</scope>
</reference>
<keyword evidence="2" id="KW-0863">Zinc-finger</keyword>
<keyword evidence="4" id="KW-0175">Coiled coil</keyword>
<dbReference type="GO" id="GO:0008270">
    <property type="term" value="F:zinc ion binding"/>
    <property type="evidence" value="ECO:0007669"/>
    <property type="project" value="UniProtKB-KW"/>
</dbReference>
<gene>
    <name evidence="7" type="ORF">RFI_03870</name>
</gene>
<dbReference type="Proteomes" id="UP000023152">
    <property type="component" value="Unassembled WGS sequence"/>
</dbReference>
<accession>X6P6J2</accession>
<dbReference type="EMBL" id="ASPP01003563">
    <property type="protein sequence ID" value="ETO33237.1"/>
    <property type="molecule type" value="Genomic_DNA"/>
</dbReference>
<dbReference type="InterPro" id="IPR038765">
    <property type="entry name" value="Papain-like_cys_pep_sf"/>
</dbReference>
<proteinExistence type="predicted"/>
<dbReference type="InterPro" id="IPR001293">
    <property type="entry name" value="Znf_TRAF"/>
</dbReference>
<evidence type="ECO:0000256" key="5">
    <source>
        <dbReference type="SAM" id="MobiDB-lite"/>
    </source>
</evidence>
<dbReference type="GO" id="GO:0004843">
    <property type="term" value="F:cysteine-type deubiquitinase activity"/>
    <property type="evidence" value="ECO:0007669"/>
    <property type="project" value="InterPro"/>
</dbReference>
<evidence type="ECO:0000259" key="6">
    <source>
        <dbReference type="PROSITE" id="PS50235"/>
    </source>
</evidence>
<dbReference type="InterPro" id="IPR001394">
    <property type="entry name" value="Peptidase_C19_UCH"/>
</dbReference>
<dbReference type="AlphaFoldDB" id="X6P6J2"/>
<dbReference type="Gene3D" id="3.90.70.10">
    <property type="entry name" value="Cysteine proteinases"/>
    <property type="match status" value="1"/>
</dbReference>
<protein>
    <recommendedName>
        <fullName evidence="6">USP domain-containing protein</fullName>
    </recommendedName>
</protein>
<evidence type="ECO:0000313" key="7">
    <source>
        <dbReference type="EMBL" id="ETO33237.1"/>
    </source>
</evidence>
<dbReference type="PROSITE" id="PS00972">
    <property type="entry name" value="USP_1"/>
    <property type="match status" value="1"/>
</dbReference>
<dbReference type="PROSITE" id="PS50235">
    <property type="entry name" value="USP_3"/>
    <property type="match status" value="1"/>
</dbReference>
<dbReference type="InterPro" id="IPR028889">
    <property type="entry name" value="USP"/>
</dbReference>
<keyword evidence="1" id="KW-0479">Metal-binding</keyword>
<dbReference type="Pfam" id="PF00443">
    <property type="entry name" value="UCH"/>
    <property type="match status" value="1"/>
</dbReference>
<evidence type="ECO:0000256" key="1">
    <source>
        <dbReference type="ARBA" id="ARBA00022723"/>
    </source>
</evidence>
<evidence type="ECO:0000256" key="4">
    <source>
        <dbReference type="SAM" id="Coils"/>
    </source>
</evidence>
<feature type="coiled-coil region" evidence="4">
    <location>
        <begin position="187"/>
        <end position="214"/>
    </location>
</feature>
<dbReference type="Pfam" id="PF02176">
    <property type="entry name" value="zf-TRAF"/>
    <property type="match status" value="1"/>
</dbReference>
<dbReference type="SUPFAM" id="SSF54001">
    <property type="entry name" value="Cysteine proteinases"/>
    <property type="match status" value="1"/>
</dbReference>
<dbReference type="SUPFAM" id="SSF49599">
    <property type="entry name" value="TRAF domain-like"/>
    <property type="match status" value="1"/>
</dbReference>
<dbReference type="InterPro" id="IPR050185">
    <property type="entry name" value="Ub_carboxyl-term_hydrolase"/>
</dbReference>
<dbReference type="GO" id="GO:0016579">
    <property type="term" value="P:protein deubiquitination"/>
    <property type="evidence" value="ECO:0007669"/>
    <property type="project" value="InterPro"/>
</dbReference>
<evidence type="ECO:0000313" key="8">
    <source>
        <dbReference type="Proteomes" id="UP000023152"/>
    </source>
</evidence>
<evidence type="ECO:0000256" key="3">
    <source>
        <dbReference type="ARBA" id="ARBA00022833"/>
    </source>
</evidence>